<evidence type="ECO:0000313" key="1">
    <source>
        <dbReference type="EMBL" id="KED05323.1"/>
    </source>
</evidence>
<dbReference type="Proteomes" id="UP000028704">
    <property type="component" value="Unassembled WGS sequence"/>
</dbReference>
<dbReference type="AlphaFoldDB" id="A0A922T6H2"/>
<dbReference type="EMBL" id="AWEX01000006">
    <property type="protein sequence ID" value="KED05323.1"/>
    <property type="molecule type" value="Genomic_DNA"/>
</dbReference>
<dbReference type="RefSeq" id="WP_231874283.1">
    <property type="nucleotide sequence ID" value="NZ_AWEX01000006.1"/>
</dbReference>
<evidence type="ECO:0000313" key="2">
    <source>
        <dbReference type="Proteomes" id="UP000028704"/>
    </source>
</evidence>
<gene>
    <name evidence="1" type="ORF">CECT5772_00771</name>
</gene>
<name>A0A922T6H2_9STRE</name>
<sequence length="46" mass="5118">MERIEIKDGKIFLSGNEISGVEKIRLKGTAKDGHAEVYLKLFAKLA</sequence>
<protein>
    <submittedName>
        <fullName evidence="1">Uncharacterized protein</fullName>
    </submittedName>
</protein>
<accession>A0A922T6H2</accession>
<organism evidence="1 2">
    <name type="scientific">Streptococcus equi subsp. ruminatorum CECT 5772</name>
    <dbReference type="NCBI Taxonomy" id="1051981"/>
    <lineage>
        <taxon>Bacteria</taxon>
        <taxon>Bacillati</taxon>
        <taxon>Bacillota</taxon>
        <taxon>Bacilli</taxon>
        <taxon>Lactobacillales</taxon>
        <taxon>Streptococcaceae</taxon>
        <taxon>Streptococcus</taxon>
    </lineage>
</organism>
<proteinExistence type="predicted"/>
<comment type="caution">
    <text evidence="1">The sequence shown here is derived from an EMBL/GenBank/DDBJ whole genome shotgun (WGS) entry which is preliminary data.</text>
</comment>
<reference evidence="1 2" key="1">
    <citation type="journal article" date="2014" name="Int. J. Syst. Evol. Microbiol.">
        <title>Phylogenomics and the dynamic genome evolution of the genus Streptococcus.</title>
        <authorList>
            <consortium name="The Broad Institute Genome Sequencing Platform"/>
            <person name="Richards V.P."/>
            <person name="Palmer S.R."/>
            <person name="Pavinski Bitar P.D."/>
            <person name="Qin X."/>
            <person name="Weinstock G.M."/>
            <person name="Highlander S.K."/>
            <person name="Town C.D."/>
            <person name="Burne R.A."/>
            <person name="Stanhope M.J."/>
        </authorList>
    </citation>
    <scope>NUCLEOTIDE SEQUENCE [LARGE SCALE GENOMIC DNA]</scope>
    <source>
        <strain evidence="1 2">CECT 5772</strain>
    </source>
</reference>